<keyword evidence="1" id="KW-0812">Transmembrane</keyword>
<dbReference type="AlphaFoldDB" id="A0A922K2Z2"/>
<organism evidence="2 3">
    <name type="scientific">Carya illinoinensis</name>
    <name type="common">Pecan</name>
    <dbReference type="NCBI Taxonomy" id="32201"/>
    <lineage>
        <taxon>Eukaryota</taxon>
        <taxon>Viridiplantae</taxon>
        <taxon>Streptophyta</taxon>
        <taxon>Embryophyta</taxon>
        <taxon>Tracheophyta</taxon>
        <taxon>Spermatophyta</taxon>
        <taxon>Magnoliopsida</taxon>
        <taxon>eudicotyledons</taxon>
        <taxon>Gunneridae</taxon>
        <taxon>Pentapetalae</taxon>
        <taxon>rosids</taxon>
        <taxon>fabids</taxon>
        <taxon>Fagales</taxon>
        <taxon>Juglandaceae</taxon>
        <taxon>Carya</taxon>
    </lineage>
</organism>
<keyword evidence="1" id="KW-1133">Transmembrane helix</keyword>
<protein>
    <submittedName>
        <fullName evidence="2">Uncharacterized protein</fullName>
    </submittedName>
</protein>
<name>A0A922K2Z2_CARIL</name>
<comment type="caution">
    <text evidence="2">The sequence shown here is derived from an EMBL/GenBank/DDBJ whole genome shotgun (WGS) entry which is preliminary data.</text>
</comment>
<proteinExistence type="predicted"/>
<evidence type="ECO:0000313" key="3">
    <source>
        <dbReference type="Proteomes" id="UP000811246"/>
    </source>
</evidence>
<feature type="transmembrane region" description="Helical" evidence="1">
    <location>
        <begin position="21"/>
        <end position="42"/>
    </location>
</feature>
<dbReference type="Proteomes" id="UP000811246">
    <property type="component" value="Chromosome 1"/>
</dbReference>
<keyword evidence="1" id="KW-0472">Membrane</keyword>
<accession>A0A922K2Z2</accession>
<dbReference type="EMBL" id="CM031825">
    <property type="protein sequence ID" value="KAG6729305.1"/>
    <property type="molecule type" value="Genomic_DNA"/>
</dbReference>
<gene>
    <name evidence="2" type="ORF">I3842_01G021100</name>
</gene>
<reference evidence="2" key="1">
    <citation type="submission" date="2021-01" db="EMBL/GenBank/DDBJ databases">
        <authorList>
            <person name="Lovell J.T."/>
            <person name="Bentley N."/>
            <person name="Bhattarai G."/>
            <person name="Jenkins J.W."/>
            <person name="Sreedasyam A."/>
            <person name="Alarcon Y."/>
            <person name="Bock C."/>
            <person name="Boston L."/>
            <person name="Carlson J."/>
            <person name="Cervantes K."/>
            <person name="Clermont K."/>
            <person name="Krom N."/>
            <person name="Kubenka K."/>
            <person name="Mamidi S."/>
            <person name="Mattison C."/>
            <person name="Monteros M."/>
            <person name="Pisani C."/>
            <person name="Plott C."/>
            <person name="Rajasekar S."/>
            <person name="Rhein H.S."/>
            <person name="Rohla C."/>
            <person name="Song M."/>
            <person name="Hilaire R.S."/>
            <person name="Shu S."/>
            <person name="Wells L."/>
            <person name="Wang X."/>
            <person name="Webber J."/>
            <person name="Heerema R.J."/>
            <person name="Klein P."/>
            <person name="Conner P."/>
            <person name="Grauke L."/>
            <person name="Grimwood J."/>
            <person name="Schmutz J."/>
            <person name="Randall J.J."/>
        </authorList>
    </citation>
    <scope>NUCLEOTIDE SEQUENCE</scope>
    <source>
        <tissue evidence="2">Leaf</tissue>
    </source>
</reference>
<evidence type="ECO:0000256" key="1">
    <source>
        <dbReference type="SAM" id="Phobius"/>
    </source>
</evidence>
<sequence length="43" mass="5213">MRILELNLNIMILRREVPKMGQWIDCYIVFFCCGSKIVPFFFQ</sequence>
<evidence type="ECO:0000313" key="2">
    <source>
        <dbReference type="EMBL" id="KAG6729305.1"/>
    </source>
</evidence>